<dbReference type="InterPro" id="IPR000835">
    <property type="entry name" value="HTH_MarR-typ"/>
</dbReference>
<dbReference type="EMBL" id="CP031158">
    <property type="protein sequence ID" value="AXH00163.1"/>
    <property type="molecule type" value="Genomic_DNA"/>
</dbReference>
<dbReference type="AlphaFoldDB" id="A0A345IKE0"/>
<feature type="domain" description="HTH marR-type" evidence="1">
    <location>
        <begin position="13"/>
        <end position="147"/>
    </location>
</feature>
<reference evidence="2 3" key="1">
    <citation type="submission" date="2018-07" db="EMBL/GenBank/DDBJ databases">
        <title>Complete Genome and Methylome Analysis of Deinococcus wulumuqiensis NEB 479.</title>
        <authorList>
            <person name="Fomenkov A."/>
            <person name="Luyten Y."/>
            <person name="Vincze T."/>
            <person name="Anton B.P."/>
            <person name="Clark T."/>
            <person name="Roberts R.J."/>
            <person name="Morgan R.D."/>
        </authorList>
    </citation>
    <scope>NUCLEOTIDE SEQUENCE [LARGE SCALE GENOMIC DNA]</scope>
    <source>
        <strain evidence="2 3">NEB 479</strain>
    </source>
</reference>
<dbReference type="GO" id="GO:0006950">
    <property type="term" value="P:response to stress"/>
    <property type="evidence" value="ECO:0007669"/>
    <property type="project" value="TreeGrafter"/>
</dbReference>
<accession>A0A345IKE0</accession>
<sequence>MKGPSRQRNVTPEQQLYLTLQGVALRLKEETEQFLKGHGLTATQFNMLRILRGAGEQALTCGEIAGRLLNKDPDVTRLLERMEKQQLIVRRRAEHDRRVLLTSLTPHGREVLDRLDTPMLELHRQQFQHLPPQRQALLLELLSEAAPG</sequence>
<dbReference type="SMART" id="SM00347">
    <property type="entry name" value="HTH_MARR"/>
    <property type="match status" value="1"/>
</dbReference>
<organism evidence="2 3">
    <name type="scientific">Deinococcus wulumuqiensis</name>
    <dbReference type="NCBI Taxonomy" id="980427"/>
    <lineage>
        <taxon>Bacteria</taxon>
        <taxon>Thermotogati</taxon>
        <taxon>Deinococcota</taxon>
        <taxon>Deinococci</taxon>
        <taxon>Deinococcales</taxon>
        <taxon>Deinococcaceae</taxon>
        <taxon>Deinococcus</taxon>
    </lineage>
</organism>
<dbReference type="PANTHER" id="PTHR33164:SF101">
    <property type="entry name" value="TRANSCRIPTIONAL REPRESSOR MPRA"/>
    <property type="match status" value="1"/>
</dbReference>
<protein>
    <submittedName>
        <fullName evidence="2">MarR family transcriptional regulator</fullName>
    </submittedName>
</protein>
<dbReference type="GO" id="GO:0003700">
    <property type="term" value="F:DNA-binding transcription factor activity"/>
    <property type="evidence" value="ECO:0007669"/>
    <property type="project" value="InterPro"/>
</dbReference>
<gene>
    <name evidence="2" type="ORF">DVJ83_11450</name>
</gene>
<dbReference type="RefSeq" id="WP_114672874.1">
    <property type="nucleotide sequence ID" value="NZ_CP031158.1"/>
</dbReference>
<name>A0A345IKE0_9DEIO</name>
<dbReference type="InterPro" id="IPR036390">
    <property type="entry name" value="WH_DNA-bd_sf"/>
</dbReference>
<evidence type="ECO:0000259" key="1">
    <source>
        <dbReference type="PROSITE" id="PS50995"/>
    </source>
</evidence>
<dbReference type="PROSITE" id="PS50995">
    <property type="entry name" value="HTH_MARR_2"/>
    <property type="match status" value="1"/>
</dbReference>
<dbReference type="SUPFAM" id="SSF46785">
    <property type="entry name" value="Winged helix' DNA-binding domain"/>
    <property type="match status" value="1"/>
</dbReference>
<dbReference type="KEGG" id="dwu:DVJ83_11450"/>
<evidence type="ECO:0000313" key="3">
    <source>
        <dbReference type="Proteomes" id="UP000253744"/>
    </source>
</evidence>
<dbReference type="Proteomes" id="UP000253744">
    <property type="component" value="Chromosome"/>
</dbReference>
<dbReference type="InterPro" id="IPR036388">
    <property type="entry name" value="WH-like_DNA-bd_sf"/>
</dbReference>
<proteinExistence type="predicted"/>
<dbReference type="Gene3D" id="1.10.10.10">
    <property type="entry name" value="Winged helix-like DNA-binding domain superfamily/Winged helix DNA-binding domain"/>
    <property type="match status" value="1"/>
</dbReference>
<evidence type="ECO:0000313" key="2">
    <source>
        <dbReference type="EMBL" id="AXH00163.1"/>
    </source>
</evidence>
<dbReference type="InterPro" id="IPR039422">
    <property type="entry name" value="MarR/SlyA-like"/>
</dbReference>
<dbReference type="Pfam" id="PF12802">
    <property type="entry name" value="MarR_2"/>
    <property type="match status" value="1"/>
</dbReference>
<dbReference type="PANTHER" id="PTHR33164">
    <property type="entry name" value="TRANSCRIPTIONAL REGULATOR, MARR FAMILY"/>
    <property type="match status" value="1"/>
</dbReference>